<evidence type="ECO:0000313" key="1">
    <source>
        <dbReference type="EMBL" id="MXP76044.1"/>
    </source>
</evidence>
<protein>
    <submittedName>
        <fullName evidence="1">Uncharacterized protein</fullName>
    </submittedName>
</protein>
<proteinExistence type="predicted"/>
<reference evidence="1 2" key="1">
    <citation type="submission" date="2019-12" db="EMBL/GenBank/DDBJ databases">
        <title>Sporaefaciens musculi gen. nov., sp. nov., a novel bacterium isolated from the caecum of an obese mouse.</title>
        <authorList>
            <person name="Rasmussen T.S."/>
            <person name="Streidl T."/>
            <person name="Hitch T.C.A."/>
            <person name="Wortmann E."/>
            <person name="Deptula P."/>
            <person name="Hansen M."/>
            <person name="Nielsen D.S."/>
            <person name="Clavel T."/>
            <person name="Vogensen F.K."/>
        </authorList>
    </citation>
    <scope>NUCLEOTIDE SEQUENCE [LARGE SCALE GENOMIC DNA]</scope>
    <source>
        <strain evidence="1 2">WCA-9-b2</strain>
    </source>
</reference>
<dbReference type="AlphaFoldDB" id="A0A7X3SJ55"/>
<comment type="caution">
    <text evidence="1">The sequence shown here is derived from an EMBL/GenBank/DDBJ whole genome shotgun (WGS) entry which is preliminary data.</text>
</comment>
<organism evidence="1 2">
    <name type="scientific">Sporofaciens musculi</name>
    <dbReference type="NCBI Taxonomy" id="2681861"/>
    <lineage>
        <taxon>Bacteria</taxon>
        <taxon>Bacillati</taxon>
        <taxon>Bacillota</taxon>
        <taxon>Clostridia</taxon>
        <taxon>Lachnospirales</taxon>
        <taxon>Lachnospiraceae</taxon>
        <taxon>Sporofaciens</taxon>
    </lineage>
</organism>
<accession>A0A7X3SJ55</accession>
<evidence type="ECO:0000313" key="2">
    <source>
        <dbReference type="Proteomes" id="UP000460412"/>
    </source>
</evidence>
<gene>
    <name evidence="1" type="ORF">GN277_11790</name>
</gene>
<dbReference type="EMBL" id="WUQX01000001">
    <property type="protein sequence ID" value="MXP76044.1"/>
    <property type="molecule type" value="Genomic_DNA"/>
</dbReference>
<keyword evidence="2" id="KW-1185">Reference proteome</keyword>
<dbReference type="Proteomes" id="UP000460412">
    <property type="component" value="Unassembled WGS sequence"/>
</dbReference>
<name>A0A7X3SJ55_9FIRM</name>
<sequence>MRLTAPGDRNNIDAILQVSASANRALYEEVRRDSNMCEALKELMKDEIEKERQEAAQAAAQIATQDTILENIKSLMHNLNWSAEQAMAALNIPVPNRSGYISRL</sequence>